<reference evidence="2 3" key="1">
    <citation type="submission" date="2018-05" db="EMBL/GenBank/DDBJ databases">
        <title>Complete genome sequence of Flagellimonas aquimarina ECD12 isolated from seaweed Ecklonia cava.</title>
        <authorList>
            <person name="Choi S."/>
            <person name="Seong C."/>
        </authorList>
    </citation>
    <scope>NUCLEOTIDE SEQUENCE [LARGE SCALE GENOMIC DNA]</scope>
    <source>
        <strain evidence="2 3">ECD12</strain>
    </source>
</reference>
<comment type="caution">
    <text evidence="2">The sequence shown here is derived from an EMBL/GenBank/DDBJ whole genome shotgun (WGS) entry which is preliminary data.</text>
</comment>
<protein>
    <recommendedName>
        <fullName evidence="1">N-acetyltransferase domain-containing protein</fullName>
    </recommendedName>
</protein>
<dbReference type="RefSeq" id="WP_109661944.1">
    <property type="nucleotide sequence ID" value="NZ_QGEG01000002.1"/>
</dbReference>
<dbReference type="PROSITE" id="PS51186">
    <property type="entry name" value="GNAT"/>
    <property type="match status" value="1"/>
</dbReference>
<organism evidence="2 3">
    <name type="scientific">Flagellimonas aquimarina</name>
    <dbReference type="NCBI Taxonomy" id="2201895"/>
    <lineage>
        <taxon>Bacteria</taxon>
        <taxon>Pseudomonadati</taxon>
        <taxon>Bacteroidota</taxon>
        <taxon>Flavobacteriia</taxon>
        <taxon>Flavobacteriales</taxon>
        <taxon>Flavobacteriaceae</taxon>
        <taxon>Flagellimonas</taxon>
    </lineage>
</organism>
<dbReference type="EMBL" id="QGEG01000002">
    <property type="protein sequence ID" value="PWL38193.1"/>
    <property type="molecule type" value="Genomic_DNA"/>
</dbReference>
<evidence type="ECO:0000313" key="3">
    <source>
        <dbReference type="Proteomes" id="UP000245762"/>
    </source>
</evidence>
<dbReference type="InterPro" id="IPR016181">
    <property type="entry name" value="Acyl_CoA_acyltransferase"/>
</dbReference>
<dbReference type="AlphaFoldDB" id="A0A316L1Y0"/>
<proteinExistence type="predicted"/>
<dbReference type="Gene3D" id="3.40.630.30">
    <property type="match status" value="1"/>
</dbReference>
<sequence>MDLVKSNIDNLTSLWQFVNRRAGAYVIGDVFDHGVIDYSDWPNKLWFINAPKQSDIDVAKKIITSSSIKITVPYWEINGDDYRPLLERNGFVKVLEQVGMSCDLTKGDFLPSGIKLHKVKEKSGAQLWESLFEKSFNYRIHHKLLLRSYDEIEYLIAYDNASPVGVALVYNSGEDLVGIHSMGIIPKMRRKGYAEKMMRSILSDAIKKGYRYGTLQASAMGKGLYEKLGFEEQFLMANYALS</sequence>
<dbReference type="InterPro" id="IPR000182">
    <property type="entry name" value="GNAT_dom"/>
</dbReference>
<name>A0A316L1Y0_9FLAO</name>
<accession>A0A316L1Y0</accession>
<dbReference type="OrthoDB" id="1096234at2"/>
<dbReference type="CDD" id="cd04301">
    <property type="entry name" value="NAT_SF"/>
    <property type="match status" value="1"/>
</dbReference>
<feature type="domain" description="N-acetyltransferase" evidence="1">
    <location>
        <begin position="114"/>
        <end position="242"/>
    </location>
</feature>
<dbReference type="Pfam" id="PF13508">
    <property type="entry name" value="Acetyltransf_7"/>
    <property type="match status" value="1"/>
</dbReference>
<dbReference type="GO" id="GO:0016747">
    <property type="term" value="F:acyltransferase activity, transferring groups other than amino-acyl groups"/>
    <property type="evidence" value="ECO:0007669"/>
    <property type="project" value="InterPro"/>
</dbReference>
<evidence type="ECO:0000313" key="2">
    <source>
        <dbReference type="EMBL" id="PWL38193.1"/>
    </source>
</evidence>
<dbReference type="Proteomes" id="UP000245762">
    <property type="component" value="Unassembled WGS sequence"/>
</dbReference>
<keyword evidence="3" id="KW-1185">Reference proteome</keyword>
<dbReference type="SUPFAM" id="SSF55729">
    <property type="entry name" value="Acyl-CoA N-acyltransferases (Nat)"/>
    <property type="match status" value="1"/>
</dbReference>
<gene>
    <name evidence="2" type="ORF">DKG77_07880</name>
</gene>
<evidence type="ECO:0000259" key="1">
    <source>
        <dbReference type="PROSITE" id="PS51186"/>
    </source>
</evidence>